<dbReference type="OrthoDB" id="3921755at2759"/>
<evidence type="ECO:0000256" key="1">
    <source>
        <dbReference type="SAM" id="MobiDB-lite"/>
    </source>
</evidence>
<feature type="region of interest" description="Disordered" evidence="1">
    <location>
        <begin position="83"/>
        <end position="143"/>
    </location>
</feature>
<feature type="compositionally biased region" description="Polar residues" evidence="1">
    <location>
        <begin position="94"/>
        <end position="113"/>
    </location>
</feature>
<dbReference type="EMBL" id="JABCIY010000209">
    <property type="protein sequence ID" value="KAF7188591.1"/>
    <property type="molecule type" value="Genomic_DNA"/>
</dbReference>
<reference evidence="2" key="1">
    <citation type="submission" date="2020-04" db="EMBL/GenBank/DDBJ databases">
        <title>Draft genome resource of the tomato pathogen Pseudocercospora fuligena.</title>
        <authorList>
            <person name="Zaccaron A."/>
        </authorList>
    </citation>
    <scope>NUCLEOTIDE SEQUENCE</scope>
    <source>
        <strain evidence="2">PF001</strain>
    </source>
</reference>
<feature type="compositionally biased region" description="Polar residues" evidence="1">
    <location>
        <begin position="124"/>
        <end position="143"/>
    </location>
</feature>
<evidence type="ECO:0000313" key="3">
    <source>
        <dbReference type="Proteomes" id="UP000660729"/>
    </source>
</evidence>
<feature type="compositionally biased region" description="Polar residues" evidence="1">
    <location>
        <begin position="1"/>
        <end position="20"/>
    </location>
</feature>
<name>A0A8H6RCH9_9PEZI</name>
<comment type="caution">
    <text evidence="2">The sequence shown here is derived from an EMBL/GenBank/DDBJ whole genome shotgun (WGS) entry which is preliminary data.</text>
</comment>
<evidence type="ECO:0000313" key="2">
    <source>
        <dbReference type="EMBL" id="KAF7188591.1"/>
    </source>
</evidence>
<gene>
    <name evidence="2" type="ORF">HII31_10253</name>
</gene>
<dbReference type="AlphaFoldDB" id="A0A8H6RCH9"/>
<sequence>MVMTTTGFGNQSTLGTQPLNNPEGYFGNRNNTTHTMIKPESSTPHPSRRQLPKFDMNLSDLFTEEEIASRPLNQQPKLQGFARSLPRQPPISPQLPTNASPQSNEGASQYSPHSTDERVPPYRPTSNNQTYPPAFNTDTIPQQPDYSFNNLDFLNDFVVTDPGTNMWGPANNNDLDLGLGSAVDGSGGAWETGDIFDTFFFGSSGNGY</sequence>
<feature type="region of interest" description="Disordered" evidence="1">
    <location>
        <begin position="1"/>
        <end position="52"/>
    </location>
</feature>
<accession>A0A8H6RCH9</accession>
<protein>
    <submittedName>
        <fullName evidence="2">Uncharacterized protein</fullName>
    </submittedName>
</protein>
<organism evidence="2 3">
    <name type="scientific">Pseudocercospora fuligena</name>
    <dbReference type="NCBI Taxonomy" id="685502"/>
    <lineage>
        <taxon>Eukaryota</taxon>
        <taxon>Fungi</taxon>
        <taxon>Dikarya</taxon>
        <taxon>Ascomycota</taxon>
        <taxon>Pezizomycotina</taxon>
        <taxon>Dothideomycetes</taxon>
        <taxon>Dothideomycetidae</taxon>
        <taxon>Mycosphaerellales</taxon>
        <taxon>Mycosphaerellaceae</taxon>
        <taxon>Pseudocercospora</taxon>
    </lineage>
</organism>
<feature type="compositionally biased region" description="Polar residues" evidence="1">
    <location>
        <begin position="28"/>
        <end position="45"/>
    </location>
</feature>
<keyword evidence="3" id="KW-1185">Reference proteome</keyword>
<proteinExistence type="predicted"/>
<dbReference type="Proteomes" id="UP000660729">
    <property type="component" value="Unassembled WGS sequence"/>
</dbReference>